<dbReference type="RefSeq" id="WP_157289391.1">
    <property type="nucleotide sequence ID" value="NZ_WQRF01000001.1"/>
</dbReference>
<keyword evidence="2" id="KW-1185">Reference proteome</keyword>
<dbReference type="Proteomes" id="UP000438106">
    <property type="component" value="Unassembled WGS sequence"/>
</dbReference>
<name>A0A7X3FPY5_9HYPH</name>
<comment type="caution">
    <text evidence="1">The sequence shown here is derived from an EMBL/GenBank/DDBJ whole genome shotgun (WGS) entry which is preliminary data.</text>
</comment>
<accession>A0A7X3FPY5</accession>
<reference evidence="1 2" key="1">
    <citation type="submission" date="2019-12" db="EMBL/GenBank/DDBJ databases">
        <title>Devosia maris sp. nov., isolated from the deep seawater.</title>
        <authorList>
            <person name="Liu Y."/>
        </authorList>
    </citation>
    <scope>NUCLEOTIDE SEQUENCE [LARGE SCALE GENOMIC DNA]</scope>
    <source>
        <strain evidence="1 2">L53-10-65</strain>
    </source>
</reference>
<dbReference type="AlphaFoldDB" id="A0A7X3FPY5"/>
<evidence type="ECO:0000313" key="1">
    <source>
        <dbReference type="EMBL" id="MVS98461.1"/>
    </source>
</evidence>
<gene>
    <name evidence="1" type="ORF">GO014_05435</name>
</gene>
<evidence type="ECO:0000313" key="2">
    <source>
        <dbReference type="Proteomes" id="UP000438106"/>
    </source>
</evidence>
<sequence>MRKGSEADARRLLPLVARLKAELEAARAEDELLRELLNPDLFGTKQGSEFENE</sequence>
<protein>
    <submittedName>
        <fullName evidence="1">Uncharacterized protein</fullName>
    </submittedName>
</protein>
<proteinExistence type="predicted"/>
<organism evidence="1 2">
    <name type="scientific">Devosia marina</name>
    <dbReference type="NCBI Taxonomy" id="2683198"/>
    <lineage>
        <taxon>Bacteria</taxon>
        <taxon>Pseudomonadati</taxon>
        <taxon>Pseudomonadota</taxon>
        <taxon>Alphaproteobacteria</taxon>
        <taxon>Hyphomicrobiales</taxon>
        <taxon>Devosiaceae</taxon>
        <taxon>Devosia</taxon>
    </lineage>
</organism>
<dbReference type="EMBL" id="WQRF01000001">
    <property type="protein sequence ID" value="MVS98461.1"/>
    <property type="molecule type" value="Genomic_DNA"/>
</dbReference>